<evidence type="ECO:0000313" key="3">
    <source>
        <dbReference type="EMBL" id="CAB4722957.1"/>
    </source>
</evidence>
<dbReference type="EMBL" id="CAFBOF010000001">
    <property type="protein sequence ID" value="CAB4968502.1"/>
    <property type="molecule type" value="Genomic_DNA"/>
</dbReference>
<evidence type="ECO:0000313" key="5">
    <source>
        <dbReference type="EMBL" id="CAB4968502.1"/>
    </source>
</evidence>
<feature type="domain" description="ChsH2 C-terminal OB-fold" evidence="1">
    <location>
        <begin position="62"/>
        <end position="126"/>
    </location>
</feature>
<evidence type="ECO:0000313" key="6">
    <source>
        <dbReference type="EMBL" id="CAB5011083.1"/>
    </source>
</evidence>
<evidence type="ECO:0000313" key="4">
    <source>
        <dbReference type="EMBL" id="CAB4894362.1"/>
    </source>
</evidence>
<dbReference type="Gene3D" id="6.10.30.10">
    <property type="match status" value="1"/>
</dbReference>
<accession>A0A6J6RGM6</accession>
<dbReference type="SUPFAM" id="SSF50249">
    <property type="entry name" value="Nucleic acid-binding proteins"/>
    <property type="match status" value="1"/>
</dbReference>
<reference evidence="3" key="1">
    <citation type="submission" date="2020-05" db="EMBL/GenBank/DDBJ databases">
        <authorList>
            <person name="Chiriac C."/>
            <person name="Salcher M."/>
            <person name="Ghai R."/>
            <person name="Kavagutti S V."/>
        </authorList>
    </citation>
    <scope>NUCLEOTIDE SEQUENCE</scope>
</reference>
<dbReference type="Pfam" id="PF12172">
    <property type="entry name" value="zf-ChsH2"/>
    <property type="match status" value="1"/>
</dbReference>
<dbReference type="EMBL" id="CAFBPQ010000001">
    <property type="protein sequence ID" value="CAB5011083.1"/>
    <property type="molecule type" value="Genomic_DNA"/>
</dbReference>
<dbReference type="Pfam" id="PF01796">
    <property type="entry name" value="OB_ChsH2_C"/>
    <property type="match status" value="1"/>
</dbReference>
<dbReference type="AlphaFoldDB" id="A0A6J6RGM6"/>
<organism evidence="3">
    <name type="scientific">freshwater metagenome</name>
    <dbReference type="NCBI Taxonomy" id="449393"/>
    <lineage>
        <taxon>unclassified sequences</taxon>
        <taxon>metagenomes</taxon>
        <taxon>ecological metagenomes</taxon>
    </lineage>
</organism>
<dbReference type="PANTHER" id="PTHR34075">
    <property type="entry name" value="BLR3430 PROTEIN"/>
    <property type="match status" value="1"/>
</dbReference>
<evidence type="ECO:0000259" key="2">
    <source>
        <dbReference type="Pfam" id="PF12172"/>
    </source>
</evidence>
<dbReference type="PANTHER" id="PTHR34075:SF5">
    <property type="entry name" value="BLR3430 PROTEIN"/>
    <property type="match status" value="1"/>
</dbReference>
<proteinExistence type="predicted"/>
<gene>
    <name evidence="3" type="ORF">UFOPK2683_00774</name>
    <name evidence="4" type="ORF">UFOPK3605_00108</name>
    <name evidence="5" type="ORF">UFOPK3897_00112</name>
    <name evidence="6" type="ORF">UFOPK4121_00047</name>
</gene>
<protein>
    <submittedName>
        <fullName evidence="3">Unannotated protein</fullName>
    </submittedName>
</protein>
<name>A0A6J6RGM6_9ZZZZ</name>
<feature type="domain" description="ChsH2 rubredoxin-like zinc ribbon" evidence="2">
    <location>
        <begin position="26"/>
        <end position="59"/>
    </location>
</feature>
<dbReference type="InterPro" id="IPR022002">
    <property type="entry name" value="ChsH2_Znr"/>
</dbReference>
<dbReference type="InterPro" id="IPR002878">
    <property type="entry name" value="ChsH2_C"/>
</dbReference>
<evidence type="ECO:0000259" key="1">
    <source>
        <dbReference type="Pfam" id="PF01796"/>
    </source>
</evidence>
<dbReference type="EMBL" id="CAEZYK010000036">
    <property type="protein sequence ID" value="CAB4722957.1"/>
    <property type="molecule type" value="Genomic_DNA"/>
</dbReference>
<dbReference type="InterPro" id="IPR052513">
    <property type="entry name" value="Thioester_dehydratase-like"/>
</dbReference>
<sequence>MKNKVRNATEFLKPLPDPDAISSEYWRAATEGRLLIQECPTCGHRQWYPRALCTECSSDTQWLECSGLGTVNTFTIIRQYGMQPFKQELPYIVAMIELEEGPLIMGNITDCDVETVRIGDPVSVWFLKIEEGIGIPYWSPDA</sequence>
<dbReference type="InterPro" id="IPR012340">
    <property type="entry name" value="NA-bd_OB-fold"/>
</dbReference>
<dbReference type="EMBL" id="CAFBMM010000001">
    <property type="protein sequence ID" value="CAB4894362.1"/>
    <property type="molecule type" value="Genomic_DNA"/>
</dbReference>